<dbReference type="InterPro" id="IPR011009">
    <property type="entry name" value="Kinase-like_dom_sf"/>
</dbReference>
<evidence type="ECO:0000313" key="7">
    <source>
        <dbReference type="Proteomes" id="UP000014500"/>
    </source>
</evidence>
<proteinExistence type="inferred from homology"/>
<dbReference type="AlphaFoldDB" id="T1J824"/>
<evidence type="ECO:0000256" key="1">
    <source>
        <dbReference type="ARBA" id="ARBA00023209"/>
    </source>
</evidence>
<dbReference type="GO" id="GO:0004305">
    <property type="term" value="F:ethanolamine kinase activity"/>
    <property type="evidence" value="ECO:0007669"/>
    <property type="project" value="UniProtKB-EC"/>
</dbReference>
<dbReference type="PhylomeDB" id="T1J824"/>
<evidence type="ECO:0000256" key="5">
    <source>
        <dbReference type="ARBA" id="ARBA00038874"/>
    </source>
</evidence>
<sequence>MATPIAHVEVILTQENVHKEFGKVLSIIRPSWAPSEFRFKISSKNADNGIVKCYSTSSRDDTIIIRMYSEDHDTLTNNSSEVAFIKLVHERYGFAPKIIASFTNGIVYEFVNGKFMTLSTITMESNWRLVAKQVALLHSTEVEESLHKSAKISDLYTTIPEDYPIKLKNADFNERFQNEFPTRDEVIPEITDLIDHVLNIHSPVVLCHNNLRPNNIIWNKETGEITFVGFQDAGFSFQAQDIAFHFWKFVGENPLSFDDYPNRNFQIRWLRCYLEHWYEYTARDPNSVTHRHVEKLFVQVNSFYLLFLYQSLAEISIFDKLQEMGYPTDIFDVALASYKEYLRLKDEILNLALPNVSSENTSSFTGWCVGDFDSAFIEAMYANRRTTISERYHQLESSFIMNRQNILSGPMTRKEYPYGSERTSVLWFRPAIERLRAAIEEIRRLSS</sequence>
<dbReference type="PANTHER" id="PTHR22603:SF66">
    <property type="entry name" value="ETHANOLAMINE KINASE"/>
    <property type="match status" value="1"/>
</dbReference>
<dbReference type="PANTHER" id="PTHR22603">
    <property type="entry name" value="CHOLINE/ETHANOALAMINE KINASE"/>
    <property type="match status" value="1"/>
</dbReference>
<dbReference type="EMBL" id="JH431945">
    <property type="status" value="NOT_ANNOTATED_CDS"/>
    <property type="molecule type" value="Genomic_DNA"/>
</dbReference>
<accession>T1J824</accession>
<dbReference type="Pfam" id="PF01633">
    <property type="entry name" value="Choline_kinase"/>
    <property type="match status" value="1"/>
</dbReference>
<keyword evidence="2" id="KW-1208">Phospholipid metabolism</keyword>
<comment type="pathway">
    <text evidence="3">Phospholipid metabolism; phosphatidylethanolamine biosynthesis; phosphatidylethanolamine from ethanolamine: step 1/3.</text>
</comment>
<dbReference type="OMA" id="TISERYH"/>
<reference evidence="6" key="2">
    <citation type="submission" date="2015-02" db="UniProtKB">
        <authorList>
            <consortium name="EnsemblMetazoa"/>
        </authorList>
    </citation>
    <scope>IDENTIFICATION</scope>
</reference>
<evidence type="ECO:0000256" key="2">
    <source>
        <dbReference type="ARBA" id="ARBA00023264"/>
    </source>
</evidence>
<keyword evidence="1" id="KW-0444">Lipid biosynthesis</keyword>
<evidence type="ECO:0000256" key="4">
    <source>
        <dbReference type="ARBA" id="ARBA00038211"/>
    </source>
</evidence>
<dbReference type="Proteomes" id="UP000014500">
    <property type="component" value="Unassembled WGS sequence"/>
</dbReference>
<dbReference type="GO" id="GO:0005737">
    <property type="term" value="C:cytoplasm"/>
    <property type="evidence" value="ECO:0007669"/>
    <property type="project" value="TreeGrafter"/>
</dbReference>
<dbReference type="EC" id="2.7.1.82" evidence="5"/>
<name>T1J824_STRMM</name>
<dbReference type="STRING" id="126957.T1J824"/>
<dbReference type="GO" id="GO:0006646">
    <property type="term" value="P:phosphatidylethanolamine biosynthetic process"/>
    <property type="evidence" value="ECO:0007669"/>
    <property type="project" value="TreeGrafter"/>
</dbReference>
<reference evidence="7" key="1">
    <citation type="submission" date="2011-05" db="EMBL/GenBank/DDBJ databases">
        <authorList>
            <person name="Richards S.R."/>
            <person name="Qu J."/>
            <person name="Jiang H."/>
            <person name="Jhangiani S.N."/>
            <person name="Agravi P."/>
            <person name="Goodspeed R."/>
            <person name="Gross S."/>
            <person name="Mandapat C."/>
            <person name="Jackson L."/>
            <person name="Mathew T."/>
            <person name="Pu L."/>
            <person name="Thornton R."/>
            <person name="Saada N."/>
            <person name="Wilczek-Boney K.B."/>
            <person name="Lee S."/>
            <person name="Kovar C."/>
            <person name="Wu Y."/>
            <person name="Scherer S.E."/>
            <person name="Worley K.C."/>
            <person name="Muzny D.M."/>
            <person name="Gibbs R."/>
        </authorList>
    </citation>
    <scope>NUCLEOTIDE SEQUENCE</scope>
    <source>
        <strain evidence="7">Brora</strain>
    </source>
</reference>
<evidence type="ECO:0000313" key="6">
    <source>
        <dbReference type="EnsemblMetazoa" id="SMAR009842-PA"/>
    </source>
</evidence>
<dbReference type="eggNOG" id="KOG4720">
    <property type="taxonomic scope" value="Eukaryota"/>
</dbReference>
<dbReference type="HOGENOM" id="CLU_612992_0_0_1"/>
<keyword evidence="1" id="KW-0594">Phospholipid biosynthesis</keyword>
<comment type="similarity">
    <text evidence="4">Belongs to the choline/ethanolamine kinase family.</text>
</comment>
<dbReference type="EnsemblMetazoa" id="SMAR009842-RA">
    <property type="protein sequence ID" value="SMAR009842-PA"/>
    <property type="gene ID" value="SMAR009842"/>
</dbReference>
<protein>
    <recommendedName>
        <fullName evidence="5">ethanolamine kinase</fullName>
        <ecNumber evidence="5">2.7.1.82</ecNumber>
    </recommendedName>
</protein>
<keyword evidence="1" id="KW-0443">Lipid metabolism</keyword>
<dbReference type="Gene3D" id="3.90.1200.10">
    <property type="match status" value="1"/>
</dbReference>
<dbReference type="SUPFAM" id="SSF56112">
    <property type="entry name" value="Protein kinase-like (PK-like)"/>
    <property type="match status" value="1"/>
</dbReference>
<evidence type="ECO:0000256" key="3">
    <source>
        <dbReference type="ARBA" id="ARBA00037883"/>
    </source>
</evidence>
<dbReference type="Gene3D" id="3.30.200.20">
    <property type="entry name" value="Phosphorylase Kinase, domain 1"/>
    <property type="match status" value="1"/>
</dbReference>
<organism evidence="6 7">
    <name type="scientific">Strigamia maritima</name>
    <name type="common">European centipede</name>
    <name type="synonym">Geophilus maritimus</name>
    <dbReference type="NCBI Taxonomy" id="126957"/>
    <lineage>
        <taxon>Eukaryota</taxon>
        <taxon>Metazoa</taxon>
        <taxon>Ecdysozoa</taxon>
        <taxon>Arthropoda</taxon>
        <taxon>Myriapoda</taxon>
        <taxon>Chilopoda</taxon>
        <taxon>Pleurostigmophora</taxon>
        <taxon>Geophilomorpha</taxon>
        <taxon>Linotaeniidae</taxon>
        <taxon>Strigamia</taxon>
    </lineage>
</organism>
<keyword evidence="7" id="KW-1185">Reference proteome</keyword>